<dbReference type="OMA" id="WEEEISC"/>
<reference evidence="7" key="1">
    <citation type="journal article" date="2002" name="Science">
        <title>The draft genome of Ciona intestinalis: insights into chordate and vertebrate origins.</title>
        <authorList>
            <person name="Dehal P."/>
            <person name="Satou Y."/>
            <person name="Campbell R.K."/>
            <person name="Chapman J."/>
            <person name="Degnan B."/>
            <person name="De Tomaso A."/>
            <person name="Davidson B."/>
            <person name="Di Gregorio A."/>
            <person name="Gelpke M."/>
            <person name="Goodstein D.M."/>
            <person name="Harafuji N."/>
            <person name="Hastings K.E."/>
            <person name="Ho I."/>
            <person name="Hotta K."/>
            <person name="Huang W."/>
            <person name="Kawashima T."/>
            <person name="Lemaire P."/>
            <person name="Martinez D."/>
            <person name="Meinertzhagen I.A."/>
            <person name="Necula S."/>
            <person name="Nonaka M."/>
            <person name="Putnam N."/>
            <person name="Rash S."/>
            <person name="Saiga H."/>
            <person name="Satake M."/>
            <person name="Terry A."/>
            <person name="Yamada L."/>
            <person name="Wang H.G."/>
            <person name="Awazu S."/>
            <person name="Azumi K."/>
            <person name="Boore J."/>
            <person name="Branno M."/>
            <person name="Chin-Bow S."/>
            <person name="DeSantis R."/>
            <person name="Doyle S."/>
            <person name="Francino P."/>
            <person name="Keys D.N."/>
            <person name="Haga S."/>
            <person name="Hayashi H."/>
            <person name="Hino K."/>
            <person name="Imai K.S."/>
            <person name="Inaba K."/>
            <person name="Kano S."/>
            <person name="Kobayashi K."/>
            <person name="Kobayashi M."/>
            <person name="Lee B.I."/>
            <person name="Makabe K.W."/>
            <person name="Manohar C."/>
            <person name="Matassi G."/>
            <person name="Medina M."/>
            <person name="Mochizuki Y."/>
            <person name="Mount S."/>
            <person name="Morishita T."/>
            <person name="Miura S."/>
            <person name="Nakayama A."/>
            <person name="Nishizaka S."/>
            <person name="Nomoto H."/>
            <person name="Ohta F."/>
            <person name="Oishi K."/>
            <person name="Rigoutsos I."/>
            <person name="Sano M."/>
            <person name="Sasaki A."/>
            <person name="Sasakura Y."/>
            <person name="Shoguchi E."/>
            <person name="Shin-i T."/>
            <person name="Spagnuolo A."/>
            <person name="Stainier D."/>
            <person name="Suzuki M.M."/>
            <person name="Tassy O."/>
            <person name="Takatori N."/>
            <person name="Tokuoka M."/>
            <person name="Yagi K."/>
            <person name="Yoshizaki F."/>
            <person name="Wada S."/>
            <person name="Zhang C."/>
            <person name="Hyatt P.D."/>
            <person name="Larimer F."/>
            <person name="Detter C."/>
            <person name="Doggett N."/>
            <person name="Glavina T."/>
            <person name="Hawkins T."/>
            <person name="Richardson P."/>
            <person name="Lucas S."/>
            <person name="Kohara Y."/>
            <person name="Levine M."/>
            <person name="Satoh N."/>
            <person name="Rokhsar D.S."/>
        </authorList>
    </citation>
    <scope>NUCLEOTIDE SEQUENCE [LARGE SCALE GENOMIC DNA]</scope>
</reference>
<dbReference type="CDD" id="cd16270">
    <property type="entry name" value="Apc5_N"/>
    <property type="match status" value="1"/>
</dbReference>
<dbReference type="InterPro" id="IPR048968">
    <property type="entry name" value="Apc5_N"/>
</dbReference>
<protein>
    <recommendedName>
        <fullName evidence="5">Anaphase-promoting complex subunit 5 N-terminal domain-containing protein</fullName>
    </recommendedName>
</protein>
<sequence>RDQITPHRLSLLILIKNYADIYFASKRLLDRSILTWLQQSNGSLKEMIRIVGLCSKVLHESFKSMLDAICNFESIENLENFFSNLGYSLFQSNDSDSTLQKCLVLFCRRMLIYYERLAFCEHWKLYTPIQNGSPDESGNTAVAMDSNKVDDMELECQSEMDSKSSRDSIDTELKASDLKTENYFSRQQADNFFKHQAMLLEHNEADALPPVILQQRIRQFLKTNPELTQAHFLSYLNSLRLGEFCGAMDSLLMFMIRHNWKSFPLFPKLDDENLNKNQRYATLNLALLHLRFGH</sequence>
<dbReference type="HOGENOM" id="CLU_948454_0_0_1"/>
<feature type="domain" description="Anaphase-promoting complex subunit 5 N-terminal" evidence="5">
    <location>
        <begin position="4"/>
        <end position="130"/>
    </location>
</feature>
<evidence type="ECO:0000256" key="1">
    <source>
        <dbReference type="ARBA" id="ARBA00022618"/>
    </source>
</evidence>
<keyword evidence="1" id="KW-0132">Cell division</keyword>
<organism evidence="6 7">
    <name type="scientific">Ciona intestinalis</name>
    <name type="common">Transparent sea squirt</name>
    <name type="synonym">Ascidia intestinalis</name>
    <dbReference type="NCBI Taxonomy" id="7719"/>
    <lineage>
        <taxon>Eukaryota</taxon>
        <taxon>Metazoa</taxon>
        <taxon>Chordata</taxon>
        <taxon>Tunicata</taxon>
        <taxon>Ascidiacea</taxon>
        <taxon>Phlebobranchia</taxon>
        <taxon>Cionidae</taxon>
        <taxon>Ciona</taxon>
    </lineage>
</organism>
<evidence type="ECO:0000313" key="6">
    <source>
        <dbReference type="Ensembl" id="ENSCINP00000025938.2"/>
    </source>
</evidence>
<reference evidence="6" key="2">
    <citation type="journal article" date="2008" name="Genome Biol.">
        <title>Improved genome assembly and evidence-based global gene model set for the chordate Ciona intestinalis: new insight into intron and operon populations.</title>
        <authorList>
            <person name="Satou Y."/>
            <person name="Mineta K."/>
            <person name="Ogasawara M."/>
            <person name="Sasakura Y."/>
            <person name="Shoguchi E."/>
            <person name="Ueno K."/>
            <person name="Yamada L."/>
            <person name="Matsumoto J."/>
            <person name="Wasserscheid J."/>
            <person name="Dewar K."/>
            <person name="Wiley G.B."/>
            <person name="Macmil S.L."/>
            <person name="Roe B.A."/>
            <person name="Zeller R.W."/>
            <person name="Hastings K.E."/>
            <person name="Lemaire P."/>
            <person name="Lindquist E."/>
            <person name="Endo T."/>
            <person name="Hotta K."/>
            <person name="Inaba K."/>
        </authorList>
    </citation>
    <scope>NUCLEOTIDE SEQUENCE [LARGE SCALE GENOMIC DNA]</scope>
    <source>
        <strain evidence="6">wild type</strain>
    </source>
</reference>
<dbReference type="InParanoid" id="F6UNB7"/>
<evidence type="ECO:0000256" key="2">
    <source>
        <dbReference type="ARBA" id="ARBA00022776"/>
    </source>
</evidence>
<dbReference type="EMBL" id="EAAA01002822">
    <property type="status" value="NOT_ANNOTATED_CDS"/>
    <property type="molecule type" value="Genomic_DNA"/>
</dbReference>
<evidence type="ECO:0000256" key="3">
    <source>
        <dbReference type="ARBA" id="ARBA00022786"/>
    </source>
</evidence>
<dbReference type="Proteomes" id="UP000008144">
    <property type="component" value="Chromosome 9"/>
</dbReference>
<dbReference type="GeneTree" id="ENSGT00390000018674"/>
<dbReference type="AlphaFoldDB" id="F6UNB7"/>
<dbReference type="PANTHER" id="PTHR12830:SF9">
    <property type="entry name" value="ANAPHASE-PROMOTING COMPLEX SUBUNIT 5"/>
    <property type="match status" value="1"/>
</dbReference>
<keyword evidence="7" id="KW-1185">Reference proteome</keyword>
<dbReference type="Pfam" id="PF21371">
    <property type="entry name" value="Apc5_N"/>
    <property type="match status" value="1"/>
</dbReference>
<dbReference type="STRING" id="7719.ENSCINP00000025938"/>
<name>F6UNB7_CIOIN</name>
<proteinExistence type="predicted"/>
<reference evidence="6" key="3">
    <citation type="submission" date="2025-08" db="UniProtKB">
        <authorList>
            <consortium name="Ensembl"/>
        </authorList>
    </citation>
    <scope>IDENTIFICATION</scope>
</reference>
<accession>F6UNB7</accession>
<keyword evidence="3" id="KW-0833">Ubl conjugation pathway</keyword>
<dbReference type="GO" id="GO:0005680">
    <property type="term" value="C:anaphase-promoting complex"/>
    <property type="evidence" value="ECO:0007669"/>
    <property type="project" value="InterPro"/>
</dbReference>
<dbReference type="InterPro" id="IPR037679">
    <property type="entry name" value="Apc5"/>
</dbReference>
<keyword evidence="2" id="KW-0498">Mitosis</keyword>
<dbReference type="PANTHER" id="PTHR12830">
    <property type="entry name" value="ANAPHASE-PROMOTING COMPLEX SUBUNIT 5"/>
    <property type="match status" value="1"/>
</dbReference>
<evidence type="ECO:0000259" key="5">
    <source>
        <dbReference type="Pfam" id="PF21371"/>
    </source>
</evidence>
<reference evidence="6" key="4">
    <citation type="submission" date="2025-09" db="UniProtKB">
        <authorList>
            <consortium name="Ensembl"/>
        </authorList>
    </citation>
    <scope>IDENTIFICATION</scope>
</reference>
<keyword evidence="4" id="KW-0131">Cell cycle</keyword>
<dbReference type="Ensembl" id="ENSCINT00000026184.2">
    <property type="protein sequence ID" value="ENSCINP00000025938.2"/>
    <property type="gene ID" value="ENSCING00000014311.2"/>
</dbReference>
<evidence type="ECO:0000313" key="7">
    <source>
        <dbReference type="Proteomes" id="UP000008144"/>
    </source>
</evidence>
<dbReference type="GO" id="GO:0051301">
    <property type="term" value="P:cell division"/>
    <property type="evidence" value="ECO:0007669"/>
    <property type="project" value="UniProtKB-KW"/>
</dbReference>
<evidence type="ECO:0000256" key="4">
    <source>
        <dbReference type="ARBA" id="ARBA00023306"/>
    </source>
</evidence>